<evidence type="ECO:0000256" key="5">
    <source>
        <dbReference type="ARBA" id="ARBA00022777"/>
    </source>
</evidence>
<dbReference type="Gene3D" id="3.30.200.20">
    <property type="entry name" value="Phosphorylase Kinase, domain 1"/>
    <property type="match status" value="1"/>
</dbReference>
<evidence type="ECO:0000256" key="3">
    <source>
        <dbReference type="ARBA" id="ARBA00022697"/>
    </source>
</evidence>
<dbReference type="PANTHER" id="PTHR21064:SF6">
    <property type="entry name" value="AMINOGLYCOSIDE PHOSPHOTRANSFERASE DOMAIN-CONTAINING PROTEIN"/>
    <property type="match status" value="1"/>
</dbReference>
<keyword evidence="6 8" id="KW-0067">ATP-binding</keyword>
<evidence type="ECO:0000256" key="9">
    <source>
        <dbReference type="NCBIfam" id="TIGR00938"/>
    </source>
</evidence>
<dbReference type="Proteomes" id="UP000198305">
    <property type="component" value="Unassembled WGS sequence"/>
</dbReference>
<reference evidence="12" key="1">
    <citation type="submission" date="2017-06" db="EMBL/GenBank/DDBJ databases">
        <authorList>
            <person name="Varghese N."/>
            <person name="Submissions S."/>
        </authorList>
    </citation>
    <scope>NUCLEOTIDE SEQUENCE [LARGE SCALE GENOMIC DNA]</scope>
    <source>
        <strain evidence="12">Ca-68</strain>
    </source>
</reference>
<accession>A0A239A4A4</accession>
<evidence type="ECO:0000313" key="12">
    <source>
        <dbReference type="Proteomes" id="UP000198305"/>
    </source>
</evidence>
<evidence type="ECO:0000256" key="8">
    <source>
        <dbReference type="HAMAP-Rule" id="MF_00301"/>
    </source>
</evidence>
<evidence type="ECO:0000313" key="11">
    <source>
        <dbReference type="EMBL" id="SNR90262.1"/>
    </source>
</evidence>
<protein>
    <recommendedName>
        <fullName evidence="8 9">Homoserine kinase</fullName>
        <shortName evidence="8">HK</shortName>
        <shortName evidence="8">HSK</shortName>
        <ecNumber evidence="8 9">2.7.1.39</ecNumber>
    </recommendedName>
</protein>
<keyword evidence="2 8" id="KW-0808">Transferase</keyword>
<dbReference type="UniPathway" id="UPA00050">
    <property type="reaction ID" value="UER00064"/>
</dbReference>
<dbReference type="CDD" id="cd05153">
    <property type="entry name" value="HomoserineK_II"/>
    <property type="match status" value="1"/>
</dbReference>
<keyword evidence="5 8" id="KW-0418">Kinase</keyword>
<dbReference type="InterPro" id="IPR050249">
    <property type="entry name" value="Pseudomonas-type_ThrB"/>
</dbReference>
<dbReference type="NCBIfam" id="NF003558">
    <property type="entry name" value="PRK05231.1"/>
    <property type="match status" value="1"/>
</dbReference>
<evidence type="ECO:0000256" key="6">
    <source>
        <dbReference type="ARBA" id="ARBA00022840"/>
    </source>
</evidence>
<evidence type="ECO:0000256" key="4">
    <source>
        <dbReference type="ARBA" id="ARBA00022741"/>
    </source>
</evidence>
<evidence type="ECO:0000256" key="7">
    <source>
        <dbReference type="ARBA" id="ARBA00038240"/>
    </source>
</evidence>
<dbReference type="GO" id="GO:0004413">
    <property type="term" value="F:homoserine kinase activity"/>
    <property type="evidence" value="ECO:0007669"/>
    <property type="project" value="UniProtKB-UniRule"/>
</dbReference>
<keyword evidence="1 8" id="KW-0028">Amino-acid biosynthesis</keyword>
<name>A0A239A4A4_9PROT</name>
<dbReference type="Gene3D" id="3.90.1200.10">
    <property type="match status" value="1"/>
</dbReference>
<evidence type="ECO:0000256" key="2">
    <source>
        <dbReference type="ARBA" id="ARBA00022679"/>
    </source>
</evidence>
<proteinExistence type="inferred from homology"/>
<evidence type="ECO:0000256" key="1">
    <source>
        <dbReference type="ARBA" id="ARBA00022605"/>
    </source>
</evidence>
<keyword evidence="12" id="KW-1185">Reference proteome</keyword>
<dbReference type="NCBIfam" id="TIGR00938">
    <property type="entry name" value="thrB_alt"/>
    <property type="match status" value="1"/>
</dbReference>
<dbReference type="InterPro" id="IPR011009">
    <property type="entry name" value="Kinase-like_dom_sf"/>
</dbReference>
<feature type="domain" description="Aminoglycoside phosphotransferase" evidence="10">
    <location>
        <begin position="45"/>
        <end position="271"/>
    </location>
</feature>
<keyword evidence="3 8" id="KW-0791">Threonine biosynthesis</keyword>
<comment type="pathway">
    <text evidence="8">Amino-acid biosynthesis; L-threonine biosynthesis; L-threonine from L-aspartate: step 4/5.</text>
</comment>
<dbReference type="GO" id="GO:0009088">
    <property type="term" value="P:threonine biosynthetic process"/>
    <property type="evidence" value="ECO:0007669"/>
    <property type="project" value="UniProtKB-UniRule"/>
</dbReference>
<dbReference type="InterPro" id="IPR002575">
    <property type="entry name" value="Aminoglycoside_PTrfase"/>
</dbReference>
<keyword evidence="4 8" id="KW-0547">Nucleotide-binding</keyword>
<evidence type="ECO:0000259" key="10">
    <source>
        <dbReference type="Pfam" id="PF01636"/>
    </source>
</evidence>
<organism evidence="11 12">
    <name type="scientific">Methylobacillus rhizosphaerae</name>
    <dbReference type="NCBI Taxonomy" id="551994"/>
    <lineage>
        <taxon>Bacteria</taxon>
        <taxon>Pseudomonadati</taxon>
        <taxon>Pseudomonadota</taxon>
        <taxon>Betaproteobacteria</taxon>
        <taxon>Nitrosomonadales</taxon>
        <taxon>Methylophilaceae</taxon>
        <taxon>Methylobacillus</taxon>
    </lineage>
</organism>
<dbReference type="EMBL" id="FZOA01000006">
    <property type="protein sequence ID" value="SNR90262.1"/>
    <property type="molecule type" value="Genomic_DNA"/>
</dbReference>
<comment type="catalytic activity">
    <reaction evidence="8">
        <text>L-homoserine + ATP = O-phospho-L-homoserine + ADP + H(+)</text>
        <dbReference type="Rhea" id="RHEA:13985"/>
        <dbReference type="ChEBI" id="CHEBI:15378"/>
        <dbReference type="ChEBI" id="CHEBI:30616"/>
        <dbReference type="ChEBI" id="CHEBI:57476"/>
        <dbReference type="ChEBI" id="CHEBI:57590"/>
        <dbReference type="ChEBI" id="CHEBI:456216"/>
        <dbReference type="EC" id="2.7.1.39"/>
    </reaction>
</comment>
<dbReference type="Pfam" id="PF01636">
    <property type="entry name" value="APH"/>
    <property type="match status" value="1"/>
</dbReference>
<sequence length="335" mass="36870">MPGKGISPSITLAFPKFPMSVFTTVSFEQMQQWLKGYALGELLDLQGIASGITNTNYFVTTSKGRYVLTLFEEHGADELPYFIDLMTHLAERGIPCPHPVKNHAGNALGELNGKPAALVSCLAGKSIEQPLPEHCAAIGAVLARMHIAGTSFQAEVRNLRCSGWRVATAAKVAPFLDADNHQMLQAQLAFEQEFDTAHLPAGVIHADLFRDNVLMSGDEVGGVIDFYYACHDALLYDIAITVNDWCVNTDGTLEAARVSALLNAYHAVRPLTEAEHQAWPGMLRVAAMRFWLSRLNDLHFPQAGELTHAKDPQYFERILRNSIAGREQLLTLWVG</sequence>
<gene>
    <name evidence="8" type="primary">thrB</name>
    <name evidence="11" type="ORF">SAMN05192560_1678</name>
</gene>
<dbReference type="InterPro" id="IPR005280">
    <property type="entry name" value="Homoserine_kinase_II"/>
</dbReference>
<dbReference type="HAMAP" id="MF_00301">
    <property type="entry name" value="Homoser_kinase_2"/>
    <property type="match status" value="1"/>
</dbReference>
<dbReference type="AlphaFoldDB" id="A0A239A4A4"/>
<comment type="similarity">
    <text evidence="7 8">Belongs to the pseudomonas-type ThrB family.</text>
</comment>
<dbReference type="PANTHER" id="PTHR21064">
    <property type="entry name" value="AMINOGLYCOSIDE PHOSPHOTRANSFERASE DOMAIN-CONTAINING PROTEIN-RELATED"/>
    <property type="match status" value="1"/>
</dbReference>
<dbReference type="SUPFAM" id="SSF56112">
    <property type="entry name" value="Protein kinase-like (PK-like)"/>
    <property type="match status" value="1"/>
</dbReference>
<dbReference type="GO" id="GO:0005524">
    <property type="term" value="F:ATP binding"/>
    <property type="evidence" value="ECO:0007669"/>
    <property type="project" value="UniProtKB-KW"/>
</dbReference>
<dbReference type="EC" id="2.7.1.39" evidence="8 9"/>